<name>A0AA38UYC8_9AGAR</name>
<evidence type="ECO:0000313" key="4">
    <source>
        <dbReference type="EMBL" id="KAJ3989606.1"/>
    </source>
</evidence>
<evidence type="ECO:0000313" key="5">
    <source>
        <dbReference type="Proteomes" id="UP001163850"/>
    </source>
</evidence>
<evidence type="ECO:0000259" key="3">
    <source>
        <dbReference type="PROSITE" id="PS50850"/>
    </source>
</evidence>
<gene>
    <name evidence="4" type="ORF">F5890DRAFT_1484711</name>
</gene>
<dbReference type="Gene3D" id="1.20.1250.20">
    <property type="entry name" value="MFS general substrate transporter like domains"/>
    <property type="match status" value="1"/>
</dbReference>
<comment type="subcellular location">
    <subcellularLocation>
        <location evidence="1">Membrane</location>
        <topology evidence="1">Multi-pass membrane protein</topology>
    </subcellularLocation>
</comment>
<feature type="domain" description="Major facilitator superfamily (MFS) profile" evidence="3">
    <location>
        <begin position="49"/>
        <end position="222"/>
    </location>
</feature>
<keyword evidence="2" id="KW-0812">Transmembrane</keyword>
<evidence type="ECO:0000256" key="1">
    <source>
        <dbReference type="ARBA" id="ARBA00004141"/>
    </source>
</evidence>
<dbReference type="GO" id="GO:0016020">
    <property type="term" value="C:membrane"/>
    <property type="evidence" value="ECO:0007669"/>
    <property type="project" value="UniProtKB-SubCell"/>
</dbReference>
<evidence type="ECO:0000256" key="2">
    <source>
        <dbReference type="SAM" id="Phobius"/>
    </source>
</evidence>
<protein>
    <submittedName>
        <fullName evidence="4">Major facilitator superfamily domain-containing protein</fullName>
    </submittedName>
</protein>
<organism evidence="4 5">
    <name type="scientific">Lentinula detonsa</name>
    <dbReference type="NCBI Taxonomy" id="2804962"/>
    <lineage>
        <taxon>Eukaryota</taxon>
        <taxon>Fungi</taxon>
        <taxon>Dikarya</taxon>
        <taxon>Basidiomycota</taxon>
        <taxon>Agaricomycotina</taxon>
        <taxon>Agaricomycetes</taxon>
        <taxon>Agaricomycetidae</taxon>
        <taxon>Agaricales</taxon>
        <taxon>Marasmiineae</taxon>
        <taxon>Omphalotaceae</taxon>
        <taxon>Lentinula</taxon>
    </lineage>
</organism>
<feature type="transmembrane region" description="Helical" evidence="2">
    <location>
        <begin position="119"/>
        <end position="136"/>
    </location>
</feature>
<dbReference type="Proteomes" id="UP001163850">
    <property type="component" value="Unassembled WGS sequence"/>
</dbReference>
<comment type="caution">
    <text evidence="4">The sequence shown here is derived from an EMBL/GenBank/DDBJ whole genome shotgun (WGS) entry which is preliminary data.</text>
</comment>
<proteinExistence type="predicted"/>
<dbReference type="PROSITE" id="PS50850">
    <property type="entry name" value="MFS"/>
    <property type="match status" value="1"/>
</dbReference>
<dbReference type="Pfam" id="PF07690">
    <property type="entry name" value="MFS_1"/>
    <property type="match status" value="1"/>
</dbReference>
<dbReference type="PANTHER" id="PTHR42910">
    <property type="entry name" value="TRANSPORTER SCO4007-RELATED"/>
    <property type="match status" value="1"/>
</dbReference>
<sequence length="222" mass="24347">MQISRRLQFHPSKTPTSLEKNWPTTDFGLIPIPERLQYHPNKPPFHFGLLLNASFGFASTFVVANLYYCQPLLIQLSQSFNVSYDEISKVPTLVQAGYASGLLLLLISPLGDLVRRRQLILLIVLLSTTLSIPLALTTSLTIFLTFSFLVGFVSVTPQVLLPLAADLAPAHKRASALSVVFPGLLFGVLIAQFTSCALCTFLLLACKPSCFSGLGHCYISKF</sequence>
<dbReference type="EMBL" id="MU801896">
    <property type="protein sequence ID" value="KAJ3989606.1"/>
    <property type="molecule type" value="Genomic_DNA"/>
</dbReference>
<keyword evidence="2" id="KW-1133">Transmembrane helix</keyword>
<dbReference type="SUPFAM" id="SSF103473">
    <property type="entry name" value="MFS general substrate transporter"/>
    <property type="match status" value="1"/>
</dbReference>
<feature type="transmembrane region" description="Helical" evidence="2">
    <location>
        <begin position="88"/>
        <end position="107"/>
    </location>
</feature>
<feature type="transmembrane region" description="Helical" evidence="2">
    <location>
        <begin position="45"/>
        <end position="68"/>
    </location>
</feature>
<keyword evidence="2" id="KW-0472">Membrane</keyword>
<dbReference type="InterPro" id="IPR036259">
    <property type="entry name" value="MFS_trans_sf"/>
</dbReference>
<dbReference type="InterPro" id="IPR020846">
    <property type="entry name" value="MFS_dom"/>
</dbReference>
<dbReference type="GO" id="GO:0022857">
    <property type="term" value="F:transmembrane transporter activity"/>
    <property type="evidence" value="ECO:0007669"/>
    <property type="project" value="InterPro"/>
</dbReference>
<reference evidence="4" key="1">
    <citation type="submission" date="2022-08" db="EMBL/GenBank/DDBJ databases">
        <authorList>
            <consortium name="DOE Joint Genome Institute"/>
            <person name="Min B."/>
            <person name="Riley R."/>
            <person name="Sierra-Patev S."/>
            <person name="Naranjo-Ortiz M."/>
            <person name="Looney B."/>
            <person name="Konkel Z."/>
            <person name="Slot J.C."/>
            <person name="Sakamoto Y."/>
            <person name="Steenwyk J.L."/>
            <person name="Rokas A."/>
            <person name="Carro J."/>
            <person name="Camarero S."/>
            <person name="Ferreira P."/>
            <person name="Molpeceres G."/>
            <person name="Ruiz-Duenas F.J."/>
            <person name="Serrano A."/>
            <person name="Henrissat B."/>
            <person name="Drula E."/>
            <person name="Hughes K.W."/>
            <person name="Mata J.L."/>
            <person name="Ishikawa N.K."/>
            <person name="Vargas-Isla R."/>
            <person name="Ushijima S."/>
            <person name="Smith C.A."/>
            <person name="Ahrendt S."/>
            <person name="Andreopoulos W."/>
            <person name="He G."/>
            <person name="Labutti K."/>
            <person name="Lipzen A."/>
            <person name="Ng V."/>
            <person name="Sandor L."/>
            <person name="Barry K."/>
            <person name="Martinez A.T."/>
            <person name="Xiao Y."/>
            <person name="Gibbons J.G."/>
            <person name="Terashima K."/>
            <person name="Hibbett D.S."/>
            <person name="Grigoriev I.V."/>
        </authorList>
    </citation>
    <scope>NUCLEOTIDE SEQUENCE</scope>
    <source>
        <strain evidence="4">TFB7829</strain>
    </source>
</reference>
<feature type="transmembrane region" description="Helical" evidence="2">
    <location>
        <begin position="176"/>
        <end position="204"/>
    </location>
</feature>
<accession>A0AA38UYC8</accession>
<dbReference type="PANTHER" id="PTHR42910:SF1">
    <property type="entry name" value="MAJOR FACILITATOR SUPERFAMILY (MFS) PROFILE DOMAIN-CONTAINING PROTEIN"/>
    <property type="match status" value="1"/>
</dbReference>
<dbReference type="InterPro" id="IPR011701">
    <property type="entry name" value="MFS"/>
</dbReference>
<dbReference type="AlphaFoldDB" id="A0AA38UYC8"/>